<feature type="compositionally biased region" description="Basic and acidic residues" evidence="3">
    <location>
        <begin position="93"/>
        <end position="110"/>
    </location>
</feature>
<keyword evidence="6" id="KW-1185">Reference proteome</keyword>
<gene>
    <name evidence="5" type="ORF">MAR_020704</name>
</gene>
<evidence type="ECO:0000256" key="1">
    <source>
        <dbReference type="ARBA" id="ARBA00022729"/>
    </source>
</evidence>
<protein>
    <recommendedName>
        <fullName evidence="7">Sodefrin-like factor</fullName>
    </recommendedName>
</protein>
<sequence length="141" mass="15744">MLVSVIFTLLCILSLAMSQDKPRIKCYECINLKDNSCGRTFTGNDNYLIECSENATACQKLEYEDSFQGRHTGGLVVSRSCWESSSAEQYVPDTEKCEDIDRTDESESRKNPIPVQNMRGVARVSKATTHVTSANFVLDTS</sequence>
<evidence type="ECO:0000256" key="3">
    <source>
        <dbReference type="SAM" id="MobiDB-lite"/>
    </source>
</evidence>
<dbReference type="InterPro" id="IPR045860">
    <property type="entry name" value="Snake_toxin-like_sf"/>
</dbReference>
<feature type="non-terminal residue" evidence="5">
    <location>
        <position position="1"/>
    </location>
</feature>
<dbReference type="Proteomes" id="UP001164746">
    <property type="component" value="Chromosome 5"/>
</dbReference>
<dbReference type="PANTHER" id="PTHR33562:SF2">
    <property type="entry name" value="PROTEIN QUIVER"/>
    <property type="match status" value="1"/>
</dbReference>
<reference evidence="5" key="1">
    <citation type="submission" date="2022-11" db="EMBL/GenBank/DDBJ databases">
        <title>Centuries of genome instability and evolution in soft-shell clam transmissible cancer (bioRxiv).</title>
        <authorList>
            <person name="Hart S.F.M."/>
            <person name="Yonemitsu M.A."/>
            <person name="Giersch R.M."/>
            <person name="Beal B.F."/>
            <person name="Arriagada G."/>
            <person name="Davis B.W."/>
            <person name="Ostrander E.A."/>
            <person name="Goff S.P."/>
            <person name="Metzger M.J."/>
        </authorList>
    </citation>
    <scope>NUCLEOTIDE SEQUENCE</scope>
    <source>
        <strain evidence="5">MELC-2E11</strain>
        <tissue evidence="5">Siphon/mantle</tissue>
    </source>
</reference>
<evidence type="ECO:0008006" key="7">
    <source>
        <dbReference type="Google" id="ProtNLM"/>
    </source>
</evidence>
<feature type="chain" id="PRO_5047076729" description="Sodefrin-like factor" evidence="4">
    <location>
        <begin position="19"/>
        <end position="141"/>
    </location>
</feature>
<keyword evidence="2" id="KW-0325">Glycoprotein</keyword>
<organism evidence="5 6">
    <name type="scientific">Mya arenaria</name>
    <name type="common">Soft-shell clam</name>
    <dbReference type="NCBI Taxonomy" id="6604"/>
    <lineage>
        <taxon>Eukaryota</taxon>
        <taxon>Metazoa</taxon>
        <taxon>Spiralia</taxon>
        <taxon>Lophotrochozoa</taxon>
        <taxon>Mollusca</taxon>
        <taxon>Bivalvia</taxon>
        <taxon>Autobranchia</taxon>
        <taxon>Heteroconchia</taxon>
        <taxon>Euheterodonta</taxon>
        <taxon>Imparidentia</taxon>
        <taxon>Neoheterodontei</taxon>
        <taxon>Myida</taxon>
        <taxon>Myoidea</taxon>
        <taxon>Myidae</taxon>
        <taxon>Mya</taxon>
    </lineage>
</organism>
<feature type="region of interest" description="Disordered" evidence="3">
    <location>
        <begin position="92"/>
        <end position="112"/>
    </location>
</feature>
<accession>A0ABY7E8M7</accession>
<dbReference type="Pfam" id="PF17064">
    <property type="entry name" value="QVR"/>
    <property type="match status" value="1"/>
</dbReference>
<evidence type="ECO:0000313" key="6">
    <source>
        <dbReference type="Proteomes" id="UP001164746"/>
    </source>
</evidence>
<dbReference type="EMBL" id="CP111016">
    <property type="protein sequence ID" value="WAR05335.1"/>
    <property type="molecule type" value="Genomic_DNA"/>
</dbReference>
<dbReference type="SUPFAM" id="SSF57302">
    <property type="entry name" value="Snake toxin-like"/>
    <property type="match status" value="1"/>
</dbReference>
<evidence type="ECO:0000313" key="5">
    <source>
        <dbReference type="EMBL" id="WAR05335.1"/>
    </source>
</evidence>
<evidence type="ECO:0000256" key="4">
    <source>
        <dbReference type="SAM" id="SignalP"/>
    </source>
</evidence>
<feature type="signal peptide" evidence="4">
    <location>
        <begin position="1"/>
        <end position="18"/>
    </location>
</feature>
<dbReference type="InterPro" id="IPR050975">
    <property type="entry name" value="Sleep_regulator"/>
</dbReference>
<evidence type="ECO:0000256" key="2">
    <source>
        <dbReference type="ARBA" id="ARBA00023180"/>
    </source>
</evidence>
<proteinExistence type="predicted"/>
<dbReference type="PANTHER" id="PTHR33562">
    <property type="entry name" value="ATILLA, ISOFORM B-RELATED-RELATED"/>
    <property type="match status" value="1"/>
</dbReference>
<keyword evidence="1 4" id="KW-0732">Signal</keyword>
<dbReference type="CDD" id="cd00117">
    <property type="entry name" value="TFP"/>
    <property type="match status" value="1"/>
</dbReference>
<name>A0ABY7E8M7_MYAAR</name>
<dbReference type="InterPro" id="IPR031424">
    <property type="entry name" value="QVR-like"/>
</dbReference>